<organism evidence="1">
    <name type="scientific">Dasosvirus sp</name>
    <dbReference type="NCBI Taxonomy" id="2487764"/>
    <lineage>
        <taxon>Viruses</taxon>
        <taxon>Varidnaviria</taxon>
        <taxon>Bamfordvirae</taxon>
        <taxon>Nucleocytoviricota</taxon>
        <taxon>Megaviricetes</taxon>
        <taxon>Imitervirales</taxon>
        <taxon>Mimiviridae</taxon>
        <taxon>Klosneuvirinae</taxon>
    </lineage>
</organism>
<dbReference type="EMBL" id="MK072043">
    <property type="protein sequence ID" value="AYV77421.1"/>
    <property type="molecule type" value="Genomic_DNA"/>
</dbReference>
<evidence type="ECO:0000313" key="1">
    <source>
        <dbReference type="EMBL" id="AYV77421.1"/>
    </source>
</evidence>
<protein>
    <submittedName>
        <fullName evidence="1">Uncharacterized protein</fullName>
    </submittedName>
</protein>
<gene>
    <name evidence="1" type="ORF">Dasosvirus2_17</name>
</gene>
<sequence length="409" mass="48670">MDNIIMIDKEEYYLEKVWRTSRKDYQRDSKGKLFPLPKVPKSKDSKDPIDNWTVKPQNFWFGWETFIERLEIINDYLNNKKNYSDYAHPFACYICGKKNVSSRRYYLKNVMWEDSLVHYISLHGIEPNEAFKDFIYQQKIGIMASRSKKISLLSNKKKSKGYILQAEKVRRNDKNYVKLDKNQLLILDALMIHGGFQKKYQKDNINIYSEHAGIIDFEYGVVNKIIVAANTTRVESDDGEIYLPVDTDDIAQYEYIFHTHPPTPKEGGRATDGILYEFPSIGDLFHFIEFHNDKDSHIIGSLVVTAEGMYNIRKLSNNYEKIDIDDDKLFREYDRKFYKIQREAIDKYGTRFGKKEFYSVIAQDTSFIDQYNKFLNKYNIHIDFYPRKKDKNNNWYIDTIYLVFRDSKK</sequence>
<accession>A0A3G4ZTU2</accession>
<name>A0A3G4ZTU2_9VIRU</name>
<proteinExistence type="predicted"/>
<reference evidence="1" key="1">
    <citation type="submission" date="2018-10" db="EMBL/GenBank/DDBJ databases">
        <title>Hidden diversity of soil giant viruses.</title>
        <authorList>
            <person name="Schulz F."/>
            <person name="Alteio L."/>
            <person name="Goudeau D."/>
            <person name="Ryan E.M."/>
            <person name="Malmstrom R.R."/>
            <person name="Blanchard J."/>
            <person name="Woyke T."/>
        </authorList>
    </citation>
    <scope>NUCLEOTIDE SEQUENCE</scope>
    <source>
        <strain evidence="1">DSV1</strain>
    </source>
</reference>